<feature type="region of interest" description="Disordered" evidence="1">
    <location>
        <begin position="274"/>
        <end position="305"/>
    </location>
</feature>
<dbReference type="PANTHER" id="PTHR33499">
    <property type="entry name" value="OS12G0282400 PROTEIN-RELATED"/>
    <property type="match status" value="1"/>
</dbReference>
<proteinExistence type="predicted"/>
<dbReference type="OrthoDB" id="1292058at2759"/>
<protein>
    <submittedName>
        <fullName evidence="2">Uncharacterized protein</fullName>
    </submittedName>
</protein>
<dbReference type="RefSeq" id="XP_016495640.1">
    <property type="nucleotide sequence ID" value="XM_016640154.1"/>
</dbReference>
<dbReference type="AlphaFoldDB" id="A0A1S4C3D7"/>
<feature type="compositionally biased region" description="Basic and acidic residues" evidence="1">
    <location>
        <begin position="1"/>
        <end position="11"/>
    </location>
</feature>
<accession>A0A1S4C3D7</accession>
<dbReference type="Pfam" id="PF03004">
    <property type="entry name" value="Transposase_24"/>
    <property type="match status" value="1"/>
</dbReference>
<feature type="region of interest" description="Disordered" evidence="1">
    <location>
        <begin position="1"/>
        <end position="78"/>
    </location>
</feature>
<dbReference type="PANTHER" id="PTHR33499:SF27">
    <property type="entry name" value="TRANSPOSASE TNP1_EN_SPM-LIKE DOMAIN-CONTAINING PROTEIN"/>
    <property type="match status" value="1"/>
</dbReference>
<dbReference type="KEGG" id="nta:107814704"/>
<dbReference type="OMA" id="EDWVFLL"/>
<feature type="compositionally biased region" description="Polar residues" evidence="1">
    <location>
        <begin position="27"/>
        <end position="36"/>
    </location>
</feature>
<reference evidence="2" key="1">
    <citation type="submission" date="2025-08" db="UniProtKB">
        <authorList>
            <consortium name="RefSeq"/>
        </authorList>
    </citation>
    <scope>IDENTIFICATION</scope>
</reference>
<evidence type="ECO:0000256" key="1">
    <source>
        <dbReference type="SAM" id="MobiDB-lite"/>
    </source>
</evidence>
<feature type="compositionally biased region" description="Basic and acidic residues" evidence="1">
    <location>
        <begin position="291"/>
        <end position="305"/>
    </location>
</feature>
<feature type="compositionally biased region" description="Polar residues" evidence="1">
    <location>
        <begin position="66"/>
        <end position="78"/>
    </location>
</feature>
<name>A0A1S4C3D7_TOBAC</name>
<dbReference type="PaxDb" id="4097-A0A1S4C3D7"/>
<gene>
    <name evidence="2" type="primary">LOC107814704</name>
</gene>
<organism evidence="2">
    <name type="scientific">Nicotiana tabacum</name>
    <name type="common">Common tobacco</name>
    <dbReference type="NCBI Taxonomy" id="4097"/>
    <lineage>
        <taxon>Eukaryota</taxon>
        <taxon>Viridiplantae</taxon>
        <taxon>Streptophyta</taxon>
        <taxon>Embryophyta</taxon>
        <taxon>Tracheophyta</taxon>
        <taxon>Spermatophyta</taxon>
        <taxon>Magnoliopsida</taxon>
        <taxon>eudicotyledons</taxon>
        <taxon>Gunneridae</taxon>
        <taxon>Pentapetalae</taxon>
        <taxon>asterids</taxon>
        <taxon>lamiids</taxon>
        <taxon>Solanales</taxon>
        <taxon>Solanaceae</taxon>
        <taxon>Nicotianoideae</taxon>
        <taxon>Nicotianeae</taxon>
        <taxon>Nicotiana</taxon>
    </lineage>
</organism>
<feature type="compositionally biased region" description="Gly residues" evidence="1">
    <location>
        <begin position="12"/>
        <end position="23"/>
    </location>
</feature>
<dbReference type="InterPro" id="IPR004252">
    <property type="entry name" value="Probable_transposase_24"/>
</dbReference>
<sequence length="305" mass="33825">MVGFGRGRDARGGGGGGRAGGSIGVHDSSTATSSYRANAPLTRLERSSQPQASRVHILAPSKTRHSSQPCQEPNGSQSSRIVIESVHPTVETESVAASCNKSNKGRGKYKSLLVDMKTKHGSKISIVIPDDIERAVGPGSRDIFNYCGLIMCSTILFRDGDWQEIITKHGDAMWLKDKFEATGVREHVLQALVVNTMKRLLRTWKTRLHVEYSRYATDEERLSHRPSDVTPEDWVFLLGHFGSPELKAVSQRNKINRGKQITKHSCGSKSFAVVEESTRNPVNGQNAPPDRVWELQHTRKNDKEE</sequence>
<evidence type="ECO:0000313" key="2">
    <source>
        <dbReference type="RefSeq" id="XP_016495640.1"/>
    </source>
</evidence>